<accession>A0AAW1MK08</accession>
<protein>
    <submittedName>
        <fullName evidence="1">Uncharacterized protein</fullName>
    </submittedName>
</protein>
<organism evidence="1 2">
    <name type="scientific">Popillia japonica</name>
    <name type="common">Japanese beetle</name>
    <dbReference type="NCBI Taxonomy" id="7064"/>
    <lineage>
        <taxon>Eukaryota</taxon>
        <taxon>Metazoa</taxon>
        <taxon>Ecdysozoa</taxon>
        <taxon>Arthropoda</taxon>
        <taxon>Hexapoda</taxon>
        <taxon>Insecta</taxon>
        <taxon>Pterygota</taxon>
        <taxon>Neoptera</taxon>
        <taxon>Endopterygota</taxon>
        <taxon>Coleoptera</taxon>
        <taxon>Polyphaga</taxon>
        <taxon>Scarabaeiformia</taxon>
        <taxon>Scarabaeidae</taxon>
        <taxon>Rutelinae</taxon>
        <taxon>Popillia</taxon>
    </lineage>
</organism>
<dbReference type="EMBL" id="JASPKY010000040">
    <property type="protein sequence ID" value="KAK9746363.1"/>
    <property type="molecule type" value="Genomic_DNA"/>
</dbReference>
<reference evidence="1 2" key="1">
    <citation type="journal article" date="2024" name="BMC Genomics">
        <title>De novo assembly and annotation of Popillia japonica's genome with initial clues to its potential as an invasive pest.</title>
        <authorList>
            <person name="Cucini C."/>
            <person name="Boschi S."/>
            <person name="Funari R."/>
            <person name="Cardaioli E."/>
            <person name="Iannotti N."/>
            <person name="Marturano G."/>
            <person name="Paoli F."/>
            <person name="Bruttini M."/>
            <person name="Carapelli A."/>
            <person name="Frati F."/>
            <person name="Nardi F."/>
        </authorList>
    </citation>
    <scope>NUCLEOTIDE SEQUENCE [LARGE SCALE GENOMIC DNA]</scope>
    <source>
        <strain evidence="1">DMR45628</strain>
    </source>
</reference>
<evidence type="ECO:0000313" key="2">
    <source>
        <dbReference type="Proteomes" id="UP001458880"/>
    </source>
</evidence>
<gene>
    <name evidence="1" type="ORF">QE152_g6124</name>
</gene>
<keyword evidence="2" id="KW-1185">Reference proteome</keyword>
<dbReference type="Proteomes" id="UP001458880">
    <property type="component" value="Unassembled WGS sequence"/>
</dbReference>
<comment type="caution">
    <text evidence="1">The sequence shown here is derived from an EMBL/GenBank/DDBJ whole genome shotgun (WGS) entry which is preliminary data.</text>
</comment>
<sequence>MNNLLNAVVAANQGIVHPFFITSDQILRQLETVIGLLPPGKTFPIDDITNVSAQVLLEISSVKVLLKHQYLVCVVSIPLIEADKTVKVLLKHQYLVCVVSIPLIEADKTDI</sequence>
<name>A0AAW1MK08_POPJA</name>
<dbReference type="AlphaFoldDB" id="A0AAW1MK08"/>
<evidence type="ECO:0000313" key="1">
    <source>
        <dbReference type="EMBL" id="KAK9746363.1"/>
    </source>
</evidence>
<proteinExistence type="predicted"/>